<organism evidence="2">
    <name type="scientific">Soboliphyme baturini</name>
    <dbReference type="NCBI Taxonomy" id="241478"/>
    <lineage>
        <taxon>Eukaryota</taxon>
        <taxon>Metazoa</taxon>
        <taxon>Ecdysozoa</taxon>
        <taxon>Nematoda</taxon>
        <taxon>Enoplea</taxon>
        <taxon>Dorylaimia</taxon>
        <taxon>Dioctophymatida</taxon>
        <taxon>Dioctophymatoidea</taxon>
        <taxon>Soboliphymatidae</taxon>
        <taxon>Soboliphyme</taxon>
    </lineage>
</organism>
<protein>
    <submittedName>
        <fullName evidence="2">Transmembrane protein</fullName>
    </submittedName>
</protein>
<dbReference type="AlphaFoldDB" id="A0A183IAA6"/>
<evidence type="ECO:0000256" key="1">
    <source>
        <dbReference type="SAM" id="Phobius"/>
    </source>
</evidence>
<sequence length="115" mass="13164">LLPFAYNAIDRAAIDQTIGTVWWLNGERANFEGCVLIVRAFGRSLIPVTNPWYTPDAAVAMVAAYSPFTRKDWGLIALAAIVPYGCSYLTYVYAKDWEPMQWYKVRMRFDMVQQS</sequence>
<name>A0A183IAA6_9BILA</name>
<keyword evidence="1" id="KW-0472">Membrane</keyword>
<evidence type="ECO:0000313" key="2">
    <source>
        <dbReference type="WBParaSite" id="SBAD_0000057201-mRNA-1"/>
    </source>
</evidence>
<feature type="transmembrane region" description="Helical" evidence="1">
    <location>
        <begin position="73"/>
        <end position="94"/>
    </location>
</feature>
<reference evidence="2" key="1">
    <citation type="submission" date="2016-06" db="UniProtKB">
        <authorList>
            <consortium name="WormBaseParasite"/>
        </authorList>
    </citation>
    <scope>IDENTIFICATION</scope>
</reference>
<proteinExistence type="predicted"/>
<dbReference type="WBParaSite" id="SBAD_0000057201-mRNA-1">
    <property type="protein sequence ID" value="SBAD_0000057201-mRNA-1"/>
    <property type="gene ID" value="SBAD_0000057201"/>
</dbReference>
<keyword evidence="1" id="KW-0812">Transmembrane</keyword>
<keyword evidence="1" id="KW-1133">Transmembrane helix</keyword>
<accession>A0A183IAA6</accession>